<proteinExistence type="inferred from homology"/>
<dbReference type="SUPFAM" id="SSF51735">
    <property type="entry name" value="NAD(P)-binding Rossmann-fold domains"/>
    <property type="match status" value="1"/>
</dbReference>
<dbReference type="GO" id="GO:0052650">
    <property type="term" value="F:all-trans-retinol dehydrogenase (NADP+) activity"/>
    <property type="evidence" value="ECO:0007669"/>
    <property type="project" value="UniProtKB-ARBA"/>
</dbReference>
<evidence type="ECO:0000256" key="4">
    <source>
        <dbReference type="ARBA" id="ARBA00022857"/>
    </source>
</evidence>
<dbReference type="Gene3D" id="3.40.50.720">
    <property type="entry name" value="NAD(P)-binding Rossmann-like Domain"/>
    <property type="match status" value="1"/>
</dbReference>
<evidence type="ECO:0000256" key="5">
    <source>
        <dbReference type="ARBA" id="ARBA00022989"/>
    </source>
</evidence>
<evidence type="ECO:0000256" key="12">
    <source>
        <dbReference type="RuleBase" id="RU000363"/>
    </source>
</evidence>
<keyword evidence="5 13" id="KW-1133">Transmembrane helix</keyword>
<dbReference type="GO" id="GO:0016020">
    <property type="term" value="C:membrane"/>
    <property type="evidence" value="ECO:0007669"/>
    <property type="project" value="UniProtKB-SubCell"/>
</dbReference>
<dbReference type="GO" id="GO:0005811">
    <property type="term" value="C:lipid droplet"/>
    <property type="evidence" value="ECO:0007669"/>
    <property type="project" value="TreeGrafter"/>
</dbReference>
<feature type="transmembrane region" description="Helical" evidence="13">
    <location>
        <begin position="6"/>
        <end position="31"/>
    </location>
</feature>
<evidence type="ECO:0000256" key="3">
    <source>
        <dbReference type="ARBA" id="ARBA00022692"/>
    </source>
</evidence>
<dbReference type="InterPro" id="IPR002347">
    <property type="entry name" value="SDR_fam"/>
</dbReference>
<dbReference type="FunFam" id="3.40.50.720:FF:000131">
    <property type="entry name" value="Short-chain dehydrogenase/reductase 3"/>
    <property type="match status" value="1"/>
</dbReference>
<keyword evidence="8 13" id="KW-0472">Membrane</keyword>
<comment type="similarity">
    <text evidence="2 12">Belongs to the short-chain dehydrogenases/reductases (SDR) family.</text>
</comment>
<dbReference type="PANTHER" id="PTHR24322:SF748">
    <property type="entry name" value="FI23927P1-RELATED"/>
    <property type="match status" value="1"/>
</dbReference>
<keyword evidence="14" id="KW-1185">Reference proteome</keyword>
<evidence type="ECO:0000256" key="2">
    <source>
        <dbReference type="ARBA" id="ARBA00006484"/>
    </source>
</evidence>
<evidence type="ECO:0000256" key="1">
    <source>
        <dbReference type="ARBA" id="ARBA00004141"/>
    </source>
</evidence>
<dbReference type="InterPro" id="IPR036291">
    <property type="entry name" value="NAD(P)-bd_dom_sf"/>
</dbReference>
<keyword evidence="4" id="KW-0521">NADP</keyword>
<dbReference type="PANTHER" id="PTHR24322">
    <property type="entry name" value="PKSB"/>
    <property type="match status" value="1"/>
</dbReference>
<dbReference type="RefSeq" id="XP_051862830.1">
    <property type="nucleotide sequence ID" value="XM_052006870.1"/>
</dbReference>
<name>A0A9C6T0V6_DROAB</name>
<reference evidence="15" key="1">
    <citation type="submission" date="2025-08" db="UniProtKB">
        <authorList>
            <consortium name="RefSeq"/>
        </authorList>
    </citation>
    <scope>IDENTIFICATION</scope>
    <source>
        <strain evidence="15">15112-1751.03</strain>
        <tissue evidence="15">Whole Adult</tissue>
    </source>
</reference>
<evidence type="ECO:0000313" key="15">
    <source>
        <dbReference type="RefSeq" id="XP_051862830.1"/>
    </source>
</evidence>
<keyword evidence="7" id="KW-0443">Lipid metabolism</keyword>
<protein>
    <recommendedName>
        <fullName evidence="10">Short-chain dehydrogenase/reductase 3</fullName>
    </recommendedName>
    <alternativeName>
        <fullName evidence="11">Retinal short-chain dehydrogenase/reductase 1</fullName>
    </alternativeName>
</protein>
<evidence type="ECO:0000256" key="10">
    <source>
        <dbReference type="ARBA" id="ARBA00068717"/>
    </source>
</evidence>
<comment type="subcellular location">
    <subcellularLocation>
        <location evidence="1">Membrane</location>
        <topology evidence="1">Multi-pass membrane protein</topology>
    </subcellularLocation>
</comment>
<evidence type="ECO:0000313" key="14">
    <source>
        <dbReference type="Proteomes" id="UP000515160"/>
    </source>
</evidence>
<keyword evidence="3 13" id="KW-0812">Transmembrane</keyword>
<keyword evidence="6" id="KW-0560">Oxidoreductase</keyword>
<dbReference type="GeneID" id="117575563"/>
<dbReference type="Proteomes" id="UP000515160">
    <property type="component" value="Chromosome 2R"/>
</dbReference>
<dbReference type="AlphaFoldDB" id="A0A9C6T0V6"/>
<evidence type="ECO:0000256" key="6">
    <source>
        <dbReference type="ARBA" id="ARBA00023002"/>
    </source>
</evidence>
<accession>A0A9C6T0V6</accession>
<organism evidence="14 15">
    <name type="scientific">Drosophila albomicans</name>
    <name type="common">Fruit fly</name>
    <dbReference type="NCBI Taxonomy" id="7291"/>
    <lineage>
        <taxon>Eukaryota</taxon>
        <taxon>Metazoa</taxon>
        <taxon>Ecdysozoa</taxon>
        <taxon>Arthropoda</taxon>
        <taxon>Hexapoda</taxon>
        <taxon>Insecta</taxon>
        <taxon>Pterygota</taxon>
        <taxon>Neoptera</taxon>
        <taxon>Endopterygota</taxon>
        <taxon>Diptera</taxon>
        <taxon>Brachycera</taxon>
        <taxon>Muscomorpha</taxon>
        <taxon>Ephydroidea</taxon>
        <taxon>Drosophilidae</taxon>
        <taxon>Drosophila</taxon>
    </lineage>
</organism>
<evidence type="ECO:0000256" key="11">
    <source>
        <dbReference type="ARBA" id="ARBA00082544"/>
    </source>
</evidence>
<evidence type="ECO:0000256" key="7">
    <source>
        <dbReference type="ARBA" id="ARBA00023098"/>
    </source>
</evidence>
<dbReference type="Pfam" id="PF00106">
    <property type="entry name" value="adh_short"/>
    <property type="match status" value="1"/>
</dbReference>
<dbReference type="PRINTS" id="PR00081">
    <property type="entry name" value="GDHRDH"/>
</dbReference>
<gene>
    <name evidence="15" type="primary">LOC117575563</name>
</gene>
<sequence>MERDLFIILLTALLIIMLVLFSPLLLIFIILSKIWECIICKPTKSIANEVAVVTGAAGGLGRAIALELAKRGCHIAVVDVNIKGAEETVKQIHEIFKVKAKAYKVNVTSFAEITDLKANVEQDLGSVTILINNAGILLHSKPLDPAPEDVQRMIDVNLTSHFWTKFAFLSTMKKLRKGNIVTISSVGGLVPLPFNTAYTASKFGATGHMKALRMELALEKQHNIHVTTVMPSFLDTNDEISQMVHVIKANRVYPLIKGKEAANRIVRGMLAGEREIKLPYFVDTLHRILNLLPIKWQEELLLLTTSKIFLKFKKNFA</sequence>
<comment type="function">
    <text evidence="9">Catalyzes the reduction of all-trans-retinal to all-trans-retinol in the presence of NADPH.</text>
</comment>
<evidence type="ECO:0000256" key="9">
    <source>
        <dbReference type="ARBA" id="ARBA00059620"/>
    </source>
</evidence>
<evidence type="ECO:0000256" key="13">
    <source>
        <dbReference type="SAM" id="Phobius"/>
    </source>
</evidence>
<dbReference type="PRINTS" id="PR00080">
    <property type="entry name" value="SDRFAMILY"/>
</dbReference>
<dbReference type="OrthoDB" id="6251714at2759"/>
<evidence type="ECO:0000256" key="8">
    <source>
        <dbReference type="ARBA" id="ARBA00023136"/>
    </source>
</evidence>